<reference evidence="3 4" key="1">
    <citation type="submission" date="2019-03" db="EMBL/GenBank/DDBJ databases">
        <title>Genomic Encyclopedia of Archaeal and Bacterial Type Strains, Phase II (KMG-II): from individual species to whole genera.</title>
        <authorList>
            <person name="Goeker M."/>
        </authorList>
    </citation>
    <scope>NUCLEOTIDE SEQUENCE [LARGE SCALE GENOMIC DNA]</scope>
    <source>
        <strain evidence="3 4">DSM 29467</strain>
    </source>
</reference>
<dbReference type="GO" id="GO:0016020">
    <property type="term" value="C:membrane"/>
    <property type="evidence" value="ECO:0007669"/>
    <property type="project" value="InterPro"/>
</dbReference>
<keyword evidence="4" id="KW-1185">Reference proteome</keyword>
<evidence type="ECO:0000313" key="3">
    <source>
        <dbReference type="EMBL" id="TDT73765.1"/>
    </source>
</evidence>
<keyword evidence="3" id="KW-0449">Lipoprotein</keyword>
<dbReference type="PRINTS" id="PR01805">
    <property type="entry name" value="VACJLIPOPROT"/>
</dbReference>
<evidence type="ECO:0000256" key="2">
    <source>
        <dbReference type="ARBA" id="ARBA00022729"/>
    </source>
</evidence>
<dbReference type="PANTHER" id="PTHR30035:SF3">
    <property type="entry name" value="INTERMEMBRANE PHOSPHOLIPID TRANSPORT SYSTEM LIPOPROTEIN MLAA"/>
    <property type="match status" value="1"/>
</dbReference>
<comment type="similarity">
    <text evidence="1">Belongs to the MlaA family.</text>
</comment>
<dbReference type="AlphaFoldDB" id="A0A4V3EVN1"/>
<evidence type="ECO:0000313" key="4">
    <source>
        <dbReference type="Proteomes" id="UP000294563"/>
    </source>
</evidence>
<dbReference type="EMBL" id="SOBH01000003">
    <property type="protein sequence ID" value="TDT73765.1"/>
    <property type="molecule type" value="Genomic_DNA"/>
</dbReference>
<dbReference type="Proteomes" id="UP000294563">
    <property type="component" value="Unassembled WGS sequence"/>
</dbReference>
<dbReference type="Pfam" id="PF04333">
    <property type="entry name" value="MlaA"/>
    <property type="match status" value="1"/>
</dbReference>
<comment type="caution">
    <text evidence="3">The sequence shown here is derived from an EMBL/GenBank/DDBJ whole genome shotgun (WGS) entry which is preliminary data.</text>
</comment>
<dbReference type="GO" id="GO:0120010">
    <property type="term" value="P:intermembrane phospholipid transfer"/>
    <property type="evidence" value="ECO:0007669"/>
    <property type="project" value="TreeGrafter"/>
</dbReference>
<name>A0A4V3EVN1_9RHOB</name>
<keyword evidence="2" id="KW-0732">Signal</keyword>
<protein>
    <submittedName>
        <fullName evidence="3">Phospholipid-binding lipoprotein MlaA</fullName>
    </submittedName>
</protein>
<sequence length="276" mass="29954">MNIWNFATSSHIARYLDFKTTLMGGKMTKFAHVLLKRVAVVLVAAAVAGCTAAPIGVGIDDPIEQQNRDTHAANRALDKALVRPASNGYGSAVPSPVRTGVSNFASNLNLPGQVLNNLLQFRIENAGHNTFRFLMNTTFGFGGLLDVATEAGLENRRTDFGETLHVWGAPEGAYLELPLIGPSTERHAAGRVVDILMNPLNFAVEGPLRSAGTGASVAARFGDRYRYSDLVDSVLYESEDSYAQARLLYLQNRRFKLSGGAQPDYIDPYEAVYGNE</sequence>
<proteinExistence type="inferred from homology"/>
<gene>
    <name evidence="3" type="ORF">BDE40_2541</name>
</gene>
<dbReference type="InterPro" id="IPR007428">
    <property type="entry name" value="MlaA"/>
</dbReference>
<organism evidence="3 4">
    <name type="scientific">Litoreibacter halocynthiae</name>
    <dbReference type="NCBI Taxonomy" id="1242689"/>
    <lineage>
        <taxon>Bacteria</taxon>
        <taxon>Pseudomonadati</taxon>
        <taxon>Pseudomonadota</taxon>
        <taxon>Alphaproteobacteria</taxon>
        <taxon>Rhodobacterales</taxon>
        <taxon>Roseobacteraceae</taxon>
        <taxon>Litoreibacter</taxon>
    </lineage>
</organism>
<evidence type="ECO:0000256" key="1">
    <source>
        <dbReference type="ARBA" id="ARBA00010634"/>
    </source>
</evidence>
<dbReference type="PANTHER" id="PTHR30035">
    <property type="entry name" value="LIPOPROTEIN VACJ-RELATED"/>
    <property type="match status" value="1"/>
</dbReference>
<accession>A0A4V3EVN1</accession>